<evidence type="ECO:0000256" key="11">
    <source>
        <dbReference type="ARBA" id="ARBA00047979"/>
    </source>
</evidence>
<keyword evidence="10 14" id="KW-0325">Glycoprotein</keyword>
<dbReference type="InterPro" id="IPR029044">
    <property type="entry name" value="Nucleotide-diphossugar_trans"/>
</dbReference>
<feature type="compositionally biased region" description="Low complexity" evidence="16">
    <location>
        <begin position="160"/>
        <end position="172"/>
    </location>
</feature>
<comment type="caution">
    <text evidence="17">The sequence shown here is derived from an EMBL/GenBank/DDBJ whole genome shotgun (WGS) entry which is preliminary data.</text>
</comment>
<evidence type="ECO:0000313" key="17">
    <source>
        <dbReference type="EMBL" id="KAJ8776935.1"/>
    </source>
</evidence>
<dbReference type="GO" id="GO:0005975">
    <property type="term" value="P:carbohydrate metabolic process"/>
    <property type="evidence" value="ECO:0007669"/>
    <property type="project" value="TreeGrafter"/>
</dbReference>
<keyword evidence="18" id="KW-1185">Reference proteome</keyword>
<dbReference type="GO" id="GO:0015018">
    <property type="term" value="F:galactosylgalactosylxylosylprotein 3-beta-glucuronosyltransferase activity"/>
    <property type="evidence" value="ECO:0007669"/>
    <property type="project" value="UniProtKB-UniRule"/>
</dbReference>
<keyword evidence="5 15" id="KW-0808">Transferase</keyword>
<feature type="compositionally biased region" description="Polar residues" evidence="16">
    <location>
        <begin position="149"/>
        <end position="158"/>
    </location>
</feature>
<evidence type="ECO:0000256" key="13">
    <source>
        <dbReference type="PIRSR" id="PIRSR605027-4"/>
    </source>
</evidence>
<reference evidence="17 18" key="1">
    <citation type="submission" date="2022-11" db="EMBL/GenBank/DDBJ databases">
        <title>Whole genome sequence of Eschrichtius robustus ER-17-0199.</title>
        <authorList>
            <person name="Bruniche-Olsen A."/>
            <person name="Black A.N."/>
            <person name="Fields C.J."/>
            <person name="Walden K."/>
            <person name="Dewoody J.A."/>
        </authorList>
    </citation>
    <scope>NUCLEOTIDE SEQUENCE [LARGE SCALE GENOMIC DNA]</scope>
    <source>
        <strain evidence="17">ER-17-0199</strain>
        <tissue evidence="17">Blubber</tissue>
    </source>
</reference>
<organism evidence="17 18">
    <name type="scientific">Eschrichtius robustus</name>
    <name type="common">California gray whale</name>
    <name type="synonym">Eschrichtius gibbosus</name>
    <dbReference type="NCBI Taxonomy" id="9764"/>
    <lineage>
        <taxon>Eukaryota</taxon>
        <taxon>Metazoa</taxon>
        <taxon>Chordata</taxon>
        <taxon>Craniata</taxon>
        <taxon>Vertebrata</taxon>
        <taxon>Euteleostomi</taxon>
        <taxon>Mammalia</taxon>
        <taxon>Eutheria</taxon>
        <taxon>Laurasiatheria</taxon>
        <taxon>Artiodactyla</taxon>
        <taxon>Whippomorpha</taxon>
        <taxon>Cetacea</taxon>
        <taxon>Mysticeti</taxon>
        <taxon>Eschrichtiidae</taxon>
        <taxon>Eschrichtius</taxon>
    </lineage>
</organism>
<dbReference type="GO" id="GO:0046872">
    <property type="term" value="F:metal ion binding"/>
    <property type="evidence" value="ECO:0007669"/>
    <property type="project" value="UniProtKB-KW"/>
</dbReference>
<evidence type="ECO:0000256" key="14">
    <source>
        <dbReference type="PIRSR" id="PIRSR605027-6"/>
    </source>
</evidence>
<evidence type="ECO:0000256" key="8">
    <source>
        <dbReference type="ARBA" id="ARBA00022989"/>
    </source>
</evidence>
<gene>
    <name evidence="17" type="ORF">J1605_014953</name>
</gene>
<keyword evidence="15" id="KW-0464">Manganese</keyword>
<comment type="subcellular location">
    <subcellularLocation>
        <location evidence="15">Golgi apparatus membrane</location>
        <topology evidence="15">Single-pass type II membrane protein</topology>
    </subcellularLocation>
    <subcellularLocation>
        <location evidence="1">Membrane</location>
        <topology evidence="1">Single-pass type II membrane protein</topology>
    </subcellularLocation>
</comment>
<evidence type="ECO:0000256" key="7">
    <source>
        <dbReference type="ARBA" id="ARBA00022968"/>
    </source>
</evidence>
<feature type="site" description="Interaction with galactose moiety of substrate glycoprotein" evidence="13">
    <location>
        <position position="250"/>
    </location>
</feature>
<keyword evidence="6" id="KW-0812">Transmembrane</keyword>
<dbReference type="GO" id="GO:0050650">
    <property type="term" value="P:chondroitin sulfate proteoglycan biosynthetic process"/>
    <property type="evidence" value="ECO:0007669"/>
    <property type="project" value="TreeGrafter"/>
</dbReference>
<sequence length="263" mass="27838">MPGCQRSPHICTSKGGWPGADSQGRACDPDPGSVAGEPAAPENPVAAGEAVHTNPDSWCSRALGHRKPGSSGSRTCDPIPPPWRHLQLWPPNLQQEQQQPNNPSCGRGTHSPSSPHHPLSSPHGCRAPDPSNPGRSAGTHHPRAPSCGASDSSDTGNSKAPATPETQAATTRAPGFAVSLQVILSNPKAVFKRRGSQPGMQESDFLKQITTVEELEPKASNCTKSVATRQVSSPQVLVWHTRTEKVNLANEPKYHLDAVTIEV</sequence>
<dbReference type="PANTHER" id="PTHR10896">
    <property type="entry name" value="GALACTOSYLGALACTOSYLXYLOSYLPROTEIN 3-BETA-GLUCURONOSYLTRANSFERASE BETA-1,3-GLUCURONYLTRANSFERASE"/>
    <property type="match status" value="1"/>
</dbReference>
<feature type="active site" description="Proton donor/acceptor" evidence="12">
    <location>
        <position position="202"/>
    </location>
</feature>
<feature type="glycosylation site" description="N-linked (GlcNAc...) asparagine" evidence="14">
    <location>
        <position position="221"/>
    </location>
</feature>
<evidence type="ECO:0000256" key="5">
    <source>
        <dbReference type="ARBA" id="ARBA00022679"/>
    </source>
</evidence>
<evidence type="ECO:0000256" key="1">
    <source>
        <dbReference type="ARBA" id="ARBA00004606"/>
    </source>
</evidence>
<evidence type="ECO:0000256" key="2">
    <source>
        <dbReference type="ARBA" id="ARBA00004922"/>
    </source>
</evidence>
<evidence type="ECO:0000256" key="10">
    <source>
        <dbReference type="ARBA" id="ARBA00023180"/>
    </source>
</evidence>
<dbReference type="EMBL" id="JAIQCJ010002323">
    <property type="protein sequence ID" value="KAJ8776935.1"/>
    <property type="molecule type" value="Genomic_DNA"/>
</dbReference>
<comment type="pathway">
    <text evidence="2 15">Protein modification; protein glycosylation.</text>
</comment>
<comment type="cofactor">
    <cofactor evidence="15">
        <name>Mn(2+)</name>
        <dbReference type="ChEBI" id="CHEBI:29035"/>
    </cofactor>
</comment>
<name>A0AB34GDR6_ESCRO</name>
<dbReference type="SUPFAM" id="SSF53448">
    <property type="entry name" value="Nucleotide-diphospho-sugar transferases"/>
    <property type="match status" value="1"/>
</dbReference>
<dbReference type="Gene3D" id="3.90.550.10">
    <property type="entry name" value="Spore Coat Polysaccharide Biosynthesis Protein SpsA, Chain A"/>
    <property type="match status" value="1"/>
</dbReference>
<feature type="compositionally biased region" description="Low complexity" evidence="16">
    <location>
        <begin position="110"/>
        <end position="123"/>
    </location>
</feature>
<keyword evidence="8" id="KW-1133">Transmembrane helix</keyword>
<feature type="region of interest" description="Disordered" evidence="16">
    <location>
        <begin position="1"/>
        <end position="172"/>
    </location>
</feature>
<keyword evidence="9" id="KW-0472">Membrane</keyword>
<evidence type="ECO:0000256" key="6">
    <source>
        <dbReference type="ARBA" id="ARBA00022692"/>
    </source>
</evidence>
<keyword evidence="15" id="KW-0479">Metal-binding</keyword>
<evidence type="ECO:0000313" key="18">
    <source>
        <dbReference type="Proteomes" id="UP001159641"/>
    </source>
</evidence>
<dbReference type="InterPro" id="IPR005027">
    <property type="entry name" value="Glyco_trans_43"/>
</dbReference>
<dbReference type="Pfam" id="PF03360">
    <property type="entry name" value="Glyco_transf_43"/>
    <property type="match status" value="1"/>
</dbReference>
<comment type="catalytic activity">
    <reaction evidence="11 15">
        <text>3-O-(beta-D-galactosyl-(1-&gt;3)-beta-D-galactosyl-(1-&gt;4)-beta-D-xylosyl)-L-seryl-[protein] + UDP-alpha-D-glucuronate = 3-O-(beta-D-GlcA-(1-&gt;3)-beta-D-Gal-(1-&gt;3)-beta-D-Gal-(1-&gt;4)-beta-D-Xyl)-L-seryl-[protein] + UDP + H(+)</text>
        <dbReference type="Rhea" id="RHEA:24168"/>
        <dbReference type="Rhea" id="RHEA-COMP:12571"/>
        <dbReference type="Rhea" id="RHEA-COMP:12573"/>
        <dbReference type="ChEBI" id="CHEBI:15378"/>
        <dbReference type="ChEBI" id="CHEBI:58052"/>
        <dbReference type="ChEBI" id="CHEBI:58223"/>
        <dbReference type="ChEBI" id="CHEBI:132090"/>
        <dbReference type="ChEBI" id="CHEBI:132093"/>
        <dbReference type="EC" id="2.4.1.135"/>
    </reaction>
</comment>
<keyword evidence="7 15" id="KW-0735">Signal-anchor</keyword>
<evidence type="ECO:0000256" key="15">
    <source>
        <dbReference type="RuleBase" id="RU363127"/>
    </source>
</evidence>
<dbReference type="PANTHER" id="PTHR10896:SF8">
    <property type="entry name" value="GALACTOSYLGALACTOSYLXYLOSYLPROTEIN 3-BETA-GLUCURONOSYLTRANSFERASE 2"/>
    <property type="match status" value="1"/>
</dbReference>
<evidence type="ECO:0000256" key="4">
    <source>
        <dbReference type="ARBA" id="ARBA00012641"/>
    </source>
</evidence>
<keyword evidence="15" id="KW-0333">Golgi apparatus</keyword>
<dbReference type="EC" id="2.4.1.135" evidence="4 15"/>
<protein>
    <recommendedName>
        <fullName evidence="4 15">Galactosylgalactosylxylosylprotein 3-beta-glucuronosyltransferase</fullName>
        <ecNumber evidence="4 15">2.4.1.135</ecNumber>
    </recommendedName>
</protein>
<dbReference type="Proteomes" id="UP001159641">
    <property type="component" value="Unassembled WGS sequence"/>
</dbReference>
<accession>A0AB34GDR6</accession>
<dbReference type="AlphaFoldDB" id="A0AB34GDR6"/>
<proteinExistence type="inferred from homology"/>
<feature type="compositionally biased region" description="Low complexity" evidence="16">
    <location>
        <begin position="86"/>
        <end position="103"/>
    </location>
</feature>
<dbReference type="GO" id="GO:0000139">
    <property type="term" value="C:Golgi membrane"/>
    <property type="evidence" value="ECO:0007669"/>
    <property type="project" value="UniProtKB-SubCell"/>
</dbReference>
<evidence type="ECO:0000256" key="16">
    <source>
        <dbReference type="SAM" id="MobiDB-lite"/>
    </source>
</evidence>
<evidence type="ECO:0000256" key="12">
    <source>
        <dbReference type="PIRSR" id="PIRSR605027-1"/>
    </source>
</evidence>
<evidence type="ECO:0000256" key="3">
    <source>
        <dbReference type="ARBA" id="ARBA00007706"/>
    </source>
</evidence>
<comment type="similarity">
    <text evidence="3 15">Belongs to the glycosyltransferase 43 family.</text>
</comment>
<evidence type="ECO:0000256" key="9">
    <source>
        <dbReference type="ARBA" id="ARBA00023136"/>
    </source>
</evidence>